<proteinExistence type="predicted"/>
<evidence type="ECO:0000259" key="1">
    <source>
        <dbReference type="Pfam" id="PF01610"/>
    </source>
</evidence>
<evidence type="ECO:0000313" key="3">
    <source>
        <dbReference type="Proteomes" id="UP000625804"/>
    </source>
</evidence>
<accession>A0A8J8GG97</accession>
<organism evidence="2 3">
    <name type="scientific">Calidifontibacillus erzurumensis</name>
    <dbReference type="NCBI Taxonomy" id="2741433"/>
    <lineage>
        <taxon>Bacteria</taxon>
        <taxon>Bacillati</taxon>
        <taxon>Bacillota</taxon>
        <taxon>Bacilli</taxon>
        <taxon>Bacillales</taxon>
        <taxon>Bacillaceae</taxon>
        <taxon>Calidifontibacillus/Schinkia group</taxon>
        <taxon>Calidifontibacillus</taxon>
    </lineage>
</organism>
<name>A0A8J8GG97_9BACI</name>
<dbReference type="InterPro" id="IPR047951">
    <property type="entry name" value="Transpos_ISL3"/>
</dbReference>
<dbReference type="RefSeq" id="WP_173732639.1">
    <property type="nucleotide sequence ID" value="NZ_JABTTE010000059.1"/>
</dbReference>
<dbReference type="Pfam" id="PF01610">
    <property type="entry name" value="DDE_Tnp_ISL3"/>
    <property type="match status" value="1"/>
</dbReference>
<evidence type="ECO:0000313" key="2">
    <source>
        <dbReference type="EMBL" id="NSL53370.1"/>
    </source>
</evidence>
<gene>
    <name evidence="2" type="ORF">HR057_16760</name>
</gene>
<dbReference type="InterPro" id="IPR002560">
    <property type="entry name" value="Transposase_DDE"/>
</dbReference>
<dbReference type="AlphaFoldDB" id="A0A8J8GG97"/>
<feature type="domain" description="Transposase IS204/IS1001/IS1096/IS1165 DDE" evidence="1">
    <location>
        <begin position="1"/>
        <end position="162"/>
    </location>
</feature>
<sequence>MGIDDFAFLKGHSYGTIVCDLVTHHPIALLPDRKPETISLWLKNHPLIQVVSRDGYQAFRQAISEASSSILQVYDRWHFIRAARRQFDSYLASILPSIISFEKGKEIDKAPYFETKAQRQQRERLEKKWALIKIVQQEYKKGKKKSELAREFNLNPRTITKYIKTTSKPIQLNRKRKRQTDGFHEKIEQLERAGKTVRQIYAYI</sequence>
<dbReference type="PANTHER" id="PTHR33498:SF1">
    <property type="entry name" value="TRANSPOSASE FOR INSERTION SEQUENCE ELEMENT IS1557"/>
    <property type="match status" value="1"/>
</dbReference>
<comment type="caution">
    <text evidence="2">The sequence shown here is derived from an EMBL/GenBank/DDBJ whole genome shotgun (WGS) entry which is preliminary data.</text>
</comment>
<dbReference type="EMBL" id="JABTTE010000059">
    <property type="protein sequence ID" value="NSL53370.1"/>
    <property type="molecule type" value="Genomic_DNA"/>
</dbReference>
<feature type="non-terminal residue" evidence="2">
    <location>
        <position position="204"/>
    </location>
</feature>
<dbReference type="PANTHER" id="PTHR33498">
    <property type="entry name" value="TRANSPOSASE FOR INSERTION SEQUENCE ELEMENT IS1557"/>
    <property type="match status" value="1"/>
</dbReference>
<dbReference type="Proteomes" id="UP000625804">
    <property type="component" value="Unassembled WGS sequence"/>
</dbReference>
<keyword evidence="3" id="KW-1185">Reference proteome</keyword>
<reference evidence="2" key="1">
    <citation type="submission" date="2020-06" db="EMBL/GenBank/DDBJ databases">
        <title>A novel thermopfilic bacterium from Erzurum, Turkey.</title>
        <authorList>
            <person name="Adiguzel A."/>
            <person name="Ay H."/>
            <person name="Baltaci M.O."/>
        </authorList>
    </citation>
    <scope>NUCLEOTIDE SEQUENCE</scope>
    <source>
        <strain evidence="2">P2</strain>
    </source>
</reference>
<protein>
    <submittedName>
        <fullName evidence="2">Transposase</fullName>
    </submittedName>
</protein>